<dbReference type="InterPro" id="IPR001608">
    <property type="entry name" value="Ala_racemase_N"/>
</dbReference>
<comment type="function">
    <text evidence="2">Pyridoxal 5'-phosphate (PLP)-binding protein, which is involved in PLP homeostasis.</text>
</comment>
<dbReference type="FunFam" id="3.20.20.10:FF:000018">
    <property type="entry name" value="Pyridoxal phosphate homeostasis protein"/>
    <property type="match status" value="1"/>
</dbReference>
<keyword evidence="1 2" id="KW-0663">Pyridoxal phosphate</keyword>
<comment type="cofactor">
    <cofactor evidence="3">
        <name>pyridoxal 5'-phosphate</name>
        <dbReference type="ChEBI" id="CHEBI:597326"/>
    </cofactor>
</comment>
<dbReference type="EMBL" id="CP048000">
    <property type="protein sequence ID" value="QHQ62255.1"/>
    <property type="molecule type" value="Genomic_DNA"/>
</dbReference>
<dbReference type="Gene3D" id="3.20.20.10">
    <property type="entry name" value="Alanine racemase"/>
    <property type="match status" value="1"/>
</dbReference>
<dbReference type="PANTHER" id="PTHR10146:SF14">
    <property type="entry name" value="PYRIDOXAL PHOSPHATE HOMEOSTASIS PROTEIN"/>
    <property type="match status" value="1"/>
</dbReference>
<evidence type="ECO:0000256" key="3">
    <source>
        <dbReference type="PIRSR" id="PIRSR004848-1"/>
    </source>
</evidence>
<reference evidence="6 7" key="1">
    <citation type="submission" date="2020-01" db="EMBL/GenBank/DDBJ databases">
        <title>Genome analysis of Anaerocolumna sp. CBA3638.</title>
        <authorList>
            <person name="Kim J."/>
            <person name="Roh S.W."/>
        </authorList>
    </citation>
    <scope>NUCLEOTIDE SEQUENCE [LARGE SCALE GENOMIC DNA]</scope>
    <source>
        <strain evidence="6 7">CBA3638</strain>
    </source>
</reference>
<feature type="domain" description="Alanine racemase N-terminal" evidence="5">
    <location>
        <begin position="8"/>
        <end position="226"/>
    </location>
</feature>
<keyword evidence="7" id="KW-1185">Reference proteome</keyword>
<organism evidence="6 7">
    <name type="scientific">Anaerocolumna sedimenticola</name>
    <dbReference type="NCBI Taxonomy" id="2696063"/>
    <lineage>
        <taxon>Bacteria</taxon>
        <taxon>Bacillati</taxon>
        <taxon>Bacillota</taxon>
        <taxon>Clostridia</taxon>
        <taxon>Lachnospirales</taxon>
        <taxon>Lachnospiraceae</taxon>
        <taxon>Anaerocolumna</taxon>
    </lineage>
</organism>
<evidence type="ECO:0000313" key="7">
    <source>
        <dbReference type="Proteomes" id="UP000464314"/>
    </source>
</evidence>
<dbReference type="PIRSF" id="PIRSF004848">
    <property type="entry name" value="YBL036c_PLPDEIII"/>
    <property type="match status" value="1"/>
</dbReference>
<dbReference type="RefSeq" id="WP_161839080.1">
    <property type="nucleotide sequence ID" value="NZ_CP048000.1"/>
</dbReference>
<dbReference type="KEGG" id="anr:Ana3638_16885"/>
<dbReference type="Pfam" id="PF01168">
    <property type="entry name" value="Ala_racemase_N"/>
    <property type="match status" value="1"/>
</dbReference>
<dbReference type="InterPro" id="IPR011078">
    <property type="entry name" value="PyrdxlP_homeostasis"/>
</dbReference>
<feature type="modified residue" description="N6-(pyridoxal phosphate)lysine" evidence="2 3">
    <location>
        <position position="34"/>
    </location>
</feature>
<evidence type="ECO:0000313" key="6">
    <source>
        <dbReference type="EMBL" id="QHQ62255.1"/>
    </source>
</evidence>
<dbReference type="GO" id="GO:0030170">
    <property type="term" value="F:pyridoxal phosphate binding"/>
    <property type="evidence" value="ECO:0007669"/>
    <property type="project" value="UniProtKB-UniRule"/>
</dbReference>
<evidence type="ECO:0000256" key="2">
    <source>
        <dbReference type="HAMAP-Rule" id="MF_02087"/>
    </source>
</evidence>
<dbReference type="AlphaFoldDB" id="A0A6P1TRX6"/>
<dbReference type="Proteomes" id="UP000464314">
    <property type="component" value="Chromosome"/>
</dbReference>
<evidence type="ECO:0000256" key="1">
    <source>
        <dbReference type="ARBA" id="ARBA00022898"/>
    </source>
</evidence>
<dbReference type="HAMAP" id="MF_02087">
    <property type="entry name" value="PLP_homeostasis"/>
    <property type="match status" value="1"/>
</dbReference>
<accession>A0A6P1TRX6</accession>
<sequence length="230" mass="26194">MIKENLFSVEQNILAACKRAGRKREEVTLIAVSKTKPVSMIQEVLEEGILDFGENKVQELTAKFEVLPNNLRWHLIGHLQTNKVKYIVDKAVFIHSVDSYKLAEQINKEAAKKGIISNILIEVNIAREETKYGVFAEETYPLIQEIAKLNNIRVRGLMTIAPFVDNPEKNREHFRNLRQLNIDIKMKNIDNVSMDVLSMGMTGDYEIAIEEGATMIRVGTGIFGERDYSI</sequence>
<comment type="similarity">
    <text evidence="2 4">Belongs to the pyridoxal phosphate-binding protein YggS/PROSC family.</text>
</comment>
<evidence type="ECO:0000256" key="4">
    <source>
        <dbReference type="RuleBase" id="RU004514"/>
    </source>
</evidence>
<dbReference type="NCBIfam" id="TIGR00044">
    <property type="entry name" value="YggS family pyridoxal phosphate-dependent enzyme"/>
    <property type="match status" value="1"/>
</dbReference>
<protein>
    <recommendedName>
        <fullName evidence="2">Pyridoxal phosphate homeostasis protein</fullName>
        <shortName evidence="2">PLP homeostasis protein</shortName>
    </recommendedName>
</protein>
<dbReference type="CDD" id="cd00635">
    <property type="entry name" value="PLPDE_III_YBL036c_like"/>
    <property type="match status" value="1"/>
</dbReference>
<dbReference type="SUPFAM" id="SSF51419">
    <property type="entry name" value="PLP-binding barrel"/>
    <property type="match status" value="1"/>
</dbReference>
<dbReference type="InterPro" id="IPR029066">
    <property type="entry name" value="PLP-binding_barrel"/>
</dbReference>
<name>A0A6P1TRX6_9FIRM</name>
<evidence type="ECO:0000259" key="5">
    <source>
        <dbReference type="Pfam" id="PF01168"/>
    </source>
</evidence>
<gene>
    <name evidence="6" type="ORF">Ana3638_16885</name>
</gene>
<proteinExistence type="inferred from homology"/>
<dbReference type="PANTHER" id="PTHR10146">
    <property type="entry name" value="PROLINE SYNTHETASE CO-TRANSCRIBED BACTERIAL HOMOLOG PROTEIN"/>
    <property type="match status" value="1"/>
</dbReference>